<dbReference type="InterPro" id="IPR036691">
    <property type="entry name" value="Endo/exonu/phosph_ase_sf"/>
</dbReference>
<dbReference type="OMA" id="HHSDEHE"/>
<dbReference type="Proteomes" id="UP000095281">
    <property type="component" value="Unplaced"/>
</dbReference>
<protein>
    <submittedName>
        <fullName evidence="3">Endo/exonuclease/phosphatase domain-containing protein</fullName>
    </submittedName>
</protein>
<dbReference type="AlphaFoldDB" id="A0A1I8BPX2"/>
<evidence type="ECO:0000259" key="1">
    <source>
        <dbReference type="Pfam" id="PF03372"/>
    </source>
</evidence>
<dbReference type="GO" id="GO:0003824">
    <property type="term" value="F:catalytic activity"/>
    <property type="evidence" value="ECO:0007669"/>
    <property type="project" value="InterPro"/>
</dbReference>
<keyword evidence="2" id="KW-1185">Reference proteome</keyword>
<dbReference type="Pfam" id="PF03372">
    <property type="entry name" value="Exo_endo_phos"/>
    <property type="match status" value="1"/>
</dbReference>
<proteinExistence type="predicted"/>
<dbReference type="PANTHER" id="PTHR41349">
    <property type="match status" value="1"/>
</dbReference>
<dbReference type="PANTHER" id="PTHR41349:SF1">
    <property type="entry name" value="PROTEIN CBG08683"/>
    <property type="match status" value="1"/>
</dbReference>
<dbReference type="WBParaSite" id="MhA1_Contig373.frz3.gene11">
    <property type="protein sequence ID" value="MhA1_Contig373.frz3.gene11"/>
    <property type="gene ID" value="MhA1_Contig373.frz3.gene11"/>
</dbReference>
<reference evidence="3" key="1">
    <citation type="submission" date="2016-11" db="UniProtKB">
        <authorList>
            <consortium name="WormBaseParasite"/>
        </authorList>
    </citation>
    <scope>IDENTIFICATION</scope>
</reference>
<dbReference type="InterPro" id="IPR005135">
    <property type="entry name" value="Endo/exonuclease/phosphatase"/>
</dbReference>
<organism evidence="2 3">
    <name type="scientific">Meloidogyne hapla</name>
    <name type="common">Root-knot nematode worm</name>
    <dbReference type="NCBI Taxonomy" id="6305"/>
    <lineage>
        <taxon>Eukaryota</taxon>
        <taxon>Metazoa</taxon>
        <taxon>Ecdysozoa</taxon>
        <taxon>Nematoda</taxon>
        <taxon>Chromadorea</taxon>
        <taxon>Rhabditida</taxon>
        <taxon>Tylenchina</taxon>
        <taxon>Tylenchomorpha</taxon>
        <taxon>Tylenchoidea</taxon>
        <taxon>Meloidogynidae</taxon>
        <taxon>Meloidogyninae</taxon>
        <taxon>Meloidogyne</taxon>
    </lineage>
</organism>
<evidence type="ECO:0000313" key="3">
    <source>
        <dbReference type="WBParaSite" id="MhA1_Contig373.frz3.gene11"/>
    </source>
</evidence>
<accession>A0A1I8BPX2</accession>
<sequence>MIYCGDIKFRIVTLNIWNGGVHGGSREEGLFKFAKHINILDPHIVALQEVQSGDEIIIAEHLNNLQNNSKTKQNWVAVRRYCKYADTAILSRINLTEISNDGCKTAGNGASFELNGWPIHLFSLHLNYINYGPEIIRDNPNITDAEIYETEKVRVEDIIQLFLYNNEFKTWLNKTQTTSEPLLLVGDFNTPSHEDWIEKTNKSRVIEWPTTKILTEAGFIDTFRDLYNPIEEAGITWPFNQARVNNPDEPSDRIDYIFYQGSQLIPLEAFTYPKDKTVSPEEWPSDHCALVVDFIWEQEITDYDGNGI</sequence>
<name>A0A1I8BPX2_MELHA</name>
<dbReference type="SUPFAM" id="SSF56219">
    <property type="entry name" value="DNase I-like"/>
    <property type="match status" value="1"/>
</dbReference>
<feature type="domain" description="Endonuclease/exonuclease/phosphatase" evidence="1">
    <location>
        <begin position="12"/>
        <end position="287"/>
    </location>
</feature>
<evidence type="ECO:0000313" key="2">
    <source>
        <dbReference type="Proteomes" id="UP000095281"/>
    </source>
</evidence>
<dbReference type="Gene3D" id="3.60.10.10">
    <property type="entry name" value="Endonuclease/exonuclease/phosphatase"/>
    <property type="match status" value="1"/>
</dbReference>